<gene>
    <name evidence="1" type="ORF">HNP52_002856</name>
</gene>
<dbReference type="EMBL" id="JACHLN010000002">
    <property type="protein sequence ID" value="MBB4839787.1"/>
    <property type="molecule type" value="Genomic_DNA"/>
</dbReference>
<dbReference type="RefSeq" id="WP_184168172.1">
    <property type="nucleotide sequence ID" value="NZ_JACHLN010000002.1"/>
</dbReference>
<keyword evidence="2" id="KW-1185">Reference proteome</keyword>
<proteinExistence type="predicted"/>
<evidence type="ECO:0008006" key="3">
    <source>
        <dbReference type="Google" id="ProtNLM"/>
    </source>
</evidence>
<dbReference type="AlphaFoldDB" id="A0A7W7K2Z4"/>
<accession>A0A7W7K2Z4</accession>
<evidence type="ECO:0000313" key="1">
    <source>
        <dbReference type="EMBL" id="MBB4839787.1"/>
    </source>
</evidence>
<reference evidence="1 2" key="1">
    <citation type="submission" date="2020-08" db="EMBL/GenBank/DDBJ databases">
        <title>Functional genomics of gut bacteria from endangered species of beetles.</title>
        <authorList>
            <person name="Carlos-Shanley C."/>
        </authorList>
    </citation>
    <scope>NUCLEOTIDE SEQUENCE [LARGE SCALE GENOMIC DNA]</scope>
    <source>
        <strain evidence="1 2">S00224</strain>
    </source>
</reference>
<name>A0A7W7K2Z4_9SPHN</name>
<organism evidence="1 2">
    <name type="scientific">Sphingomonas kyeonggiensis</name>
    <dbReference type="NCBI Taxonomy" id="1268553"/>
    <lineage>
        <taxon>Bacteria</taxon>
        <taxon>Pseudomonadati</taxon>
        <taxon>Pseudomonadota</taxon>
        <taxon>Alphaproteobacteria</taxon>
        <taxon>Sphingomonadales</taxon>
        <taxon>Sphingomonadaceae</taxon>
        <taxon>Sphingomonas</taxon>
    </lineage>
</organism>
<comment type="caution">
    <text evidence="1">The sequence shown here is derived from an EMBL/GenBank/DDBJ whole genome shotgun (WGS) entry which is preliminary data.</text>
</comment>
<sequence>MPVVVRTHGGLGNQLFQLLFARLFAAERGERLYQIHDLNYPHRFTQSDELPCEAPAGWVRALSAARLPKIAARLGAQQEWIALPGITLLDGYFQSSRDYARFSPQAVANALDDLRRDLAIPGEKLYPFGVHLRLGDFFADRTAAIAHVQARMAAIPRGAALLTNDEALLSSPELAPLLAEREAHVVTTAGMKSEDVLRTFCRFGAIDGNNSTLLFWASVLGDTDARFDDPRLAETQALLRGTLAREKA</sequence>
<dbReference type="PROSITE" id="PS50096">
    <property type="entry name" value="IQ"/>
    <property type="match status" value="1"/>
</dbReference>
<dbReference type="Proteomes" id="UP000575241">
    <property type="component" value="Unassembled WGS sequence"/>
</dbReference>
<evidence type="ECO:0000313" key="2">
    <source>
        <dbReference type="Proteomes" id="UP000575241"/>
    </source>
</evidence>
<protein>
    <recommendedName>
        <fullName evidence="3">Glycosyl transferase family 11</fullName>
    </recommendedName>
</protein>